<protein>
    <submittedName>
        <fullName evidence="2">Uncharacterized protein</fullName>
    </submittedName>
</protein>
<organism evidence="2 3">
    <name type="scientific">Acidisarcina polymorpha</name>
    <dbReference type="NCBI Taxonomy" id="2211140"/>
    <lineage>
        <taxon>Bacteria</taxon>
        <taxon>Pseudomonadati</taxon>
        <taxon>Acidobacteriota</taxon>
        <taxon>Terriglobia</taxon>
        <taxon>Terriglobales</taxon>
        <taxon>Acidobacteriaceae</taxon>
        <taxon>Acidisarcina</taxon>
    </lineage>
</organism>
<evidence type="ECO:0000256" key="1">
    <source>
        <dbReference type="SAM" id="MobiDB-lite"/>
    </source>
</evidence>
<dbReference type="KEGG" id="abas:ACPOL_2010"/>
<sequence length="52" mass="6168">MHRCLRRGWQKERPCRDKQGRQSAQKKQKWQRSHATYTNATNRIPLSTSDAA</sequence>
<gene>
    <name evidence="2" type="ORF">ACPOL_2010</name>
</gene>
<dbReference type="EMBL" id="CP030840">
    <property type="protein sequence ID" value="AXC11346.1"/>
    <property type="molecule type" value="Genomic_DNA"/>
</dbReference>
<feature type="compositionally biased region" description="Basic and acidic residues" evidence="1">
    <location>
        <begin position="9"/>
        <end position="20"/>
    </location>
</feature>
<feature type="compositionally biased region" description="Polar residues" evidence="1">
    <location>
        <begin position="33"/>
        <end position="52"/>
    </location>
</feature>
<proteinExistence type="predicted"/>
<evidence type="ECO:0000313" key="2">
    <source>
        <dbReference type="EMBL" id="AXC11346.1"/>
    </source>
</evidence>
<feature type="region of interest" description="Disordered" evidence="1">
    <location>
        <begin position="1"/>
        <end position="52"/>
    </location>
</feature>
<dbReference type="Proteomes" id="UP000253606">
    <property type="component" value="Chromosome"/>
</dbReference>
<dbReference type="AlphaFoldDB" id="A0A2Z5FY97"/>
<evidence type="ECO:0000313" key="3">
    <source>
        <dbReference type="Proteomes" id="UP000253606"/>
    </source>
</evidence>
<accession>A0A2Z5FY97</accession>
<keyword evidence="3" id="KW-1185">Reference proteome</keyword>
<reference evidence="2 3" key="1">
    <citation type="journal article" date="2018" name="Front. Microbiol.">
        <title>Hydrolytic Capabilities as a Key to Environmental Success: Chitinolytic and Cellulolytic Acidobacteria From Acidic Sub-arctic Soils and Boreal Peatlands.</title>
        <authorList>
            <person name="Belova S.E."/>
            <person name="Ravin N.V."/>
            <person name="Pankratov T.A."/>
            <person name="Rakitin A.L."/>
            <person name="Ivanova A.A."/>
            <person name="Beletsky A.V."/>
            <person name="Mardanov A.V."/>
            <person name="Sinninghe Damste J.S."/>
            <person name="Dedysh S.N."/>
        </authorList>
    </citation>
    <scope>NUCLEOTIDE SEQUENCE [LARGE SCALE GENOMIC DNA]</scope>
    <source>
        <strain evidence="2 3">SBC82</strain>
    </source>
</reference>
<name>A0A2Z5FY97_9BACT</name>